<evidence type="ECO:0000313" key="3">
    <source>
        <dbReference type="Proteomes" id="UP000284403"/>
    </source>
</evidence>
<evidence type="ECO:0000256" key="1">
    <source>
        <dbReference type="SAM" id="MobiDB-lite"/>
    </source>
</evidence>
<keyword evidence="3" id="KW-1185">Reference proteome</keyword>
<feature type="compositionally biased region" description="Basic and acidic residues" evidence="1">
    <location>
        <begin position="37"/>
        <end position="50"/>
    </location>
</feature>
<sequence>MEKAFEGTKSCLREVQAFLHRPSYPIRKSHGSQLKKNYAEKEVTASRAEAENTPNRGSAACTADLSSAPTATLGVDESDTYISREEILIDPPTQDADDDPDTSLGNAKTSDCDGNPTLMELAMWDAEVVKRQLEVARDVECIYESLNVLSACMENAAVSIHHAKALRTATHGTGGESKSEENFVLLEVTQTEAVSTQPSTVKVIAPISDSDDDGWLQLAPSREEKTASGAGGVGAVLNEKLIIDPMDL</sequence>
<dbReference type="Proteomes" id="UP000284403">
    <property type="component" value="Unassembled WGS sequence"/>
</dbReference>
<dbReference type="EMBL" id="MKKU01000036">
    <property type="protein sequence ID" value="RNF26579.1"/>
    <property type="molecule type" value="Genomic_DNA"/>
</dbReference>
<name>A0A3R7LKP4_9TRYP</name>
<dbReference type="AlphaFoldDB" id="A0A3R7LKP4"/>
<gene>
    <name evidence="2" type="ORF">Tco025E_01349</name>
</gene>
<feature type="region of interest" description="Disordered" evidence="1">
    <location>
        <begin position="89"/>
        <end position="112"/>
    </location>
</feature>
<organism evidence="2 3">
    <name type="scientific">Trypanosoma conorhini</name>
    <dbReference type="NCBI Taxonomy" id="83891"/>
    <lineage>
        <taxon>Eukaryota</taxon>
        <taxon>Discoba</taxon>
        <taxon>Euglenozoa</taxon>
        <taxon>Kinetoplastea</taxon>
        <taxon>Metakinetoplastina</taxon>
        <taxon>Trypanosomatida</taxon>
        <taxon>Trypanosomatidae</taxon>
        <taxon>Trypanosoma</taxon>
    </lineage>
</organism>
<accession>A0A3R7LKP4</accession>
<protein>
    <submittedName>
        <fullName evidence="2">Uncharacterized protein</fullName>
    </submittedName>
</protein>
<dbReference type="RefSeq" id="XP_029231785.1">
    <property type="nucleotide sequence ID" value="XM_029368287.1"/>
</dbReference>
<feature type="region of interest" description="Disordered" evidence="1">
    <location>
        <begin position="26"/>
        <end position="62"/>
    </location>
</feature>
<proteinExistence type="predicted"/>
<comment type="caution">
    <text evidence="2">The sequence shown here is derived from an EMBL/GenBank/DDBJ whole genome shotgun (WGS) entry which is preliminary data.</text>
</comment>
<evidence type="ECO:0000313" key="2">
    <source>
        <dbReference type="EMBL" id="RNF26579.1"/>
    </source>
</evidence>
<dbReference type="GeneID" id="40314960"/>
<reference evidence="2 3" key="1">
    <citation type="journal article" date="2018" name="BMC Genomics">
        <title>Genomic comparison of Trypanosoma conorhini and Trypanosoma rangeli to Trypanosoma cruzi strains of high and low virulence.</title>
        <authorList>
            <person name="Bradwell K.R."/>
            <person name="Koparde V.N."/>
            <person name="Matveyev A.V."/>
            <person name="Serrano M.G."/>
            <person name="Alves J.M."/>
            <person name="Parikh H."/>
            <person name="Huang B."/>
            <person name="Lee V."/>
            <person name="Espinosa-Alvarez O."/>
            <person name="Ortiz P.A."/>
            <person name="Costa-Martins A.G."/>
            <person name="Teixeira M.M."/>
            <person name="Buck G.A."/>
        </authorList>
    </citation>
    <scope>NUCLEOTIDE SEQUENCE [LARGE SCALE GENOMIC DNA]</scope>
    <source>
        <strain evidence="2 3">025E</strain>
    </source>
</reference>
<dbReference type="OrthoDB" id="245882at2759"/>